<dbReference type="Proteomes" id="UP000000496">
    <property type="component" value="Chromosome gsn.131"/>
</dbReference>
<dbReference type="Pfam" id="PF09346">
    <property type="entry name" value="SMI1_KNR4"/>
    <property type="match status" value="1"/>
</dbReference>
<dbReference type="RefSeq" id="WP_013942907.1">
    <property type="nucleotide sequence ID" value="NC_015713.1"/>
</dbReference>
<reference evidence="2 3" key="2">
    <citation type="journal article" date="2011" name="Mol. Biol. Evol.">
        <title>Unity in variety--the pan-genome of the Chlamydiae.</title>
        <authorList>
            <person name="Collingro A."/>
            <person name="Tischler P."/>
            <person name="Weinmaier T."/>
            <person name="Penz T."/>
            <person name="Heinz E."/>
            <person name="Brunham R.C."/>
            <person name="Read T.D."/>
            <person name="Bavoil P.M."/>
            <person name="Sachse K."/>
            <person name="Kahane S."/>
            <person name="Friedman M.G."/>
            <person name="Rattei T."/>
            <person name="Myers G.S."/>
            <person name="Horn M."/>
        </authorList>
    </citation>
    <scope>NUCLEOTIDE SEQUENCE [LARGE SCALE GENOMIC DNA]</scope>
    <source>
        <strain evidence="3">ATCC VR-1471 / Z</strain>
    </source>
</reference>
<dbReference type="KEGG" id="sng:SNE_A05630"/>
<feature type="domain" description="Knr4/Smi1-like" evidence="1">
    <location>
        <begin position="118"/>
        <end position="243"/>
    </location>
</feature>
<dbReference type="HOGENOM" id="CLU_094131_0_0_0"/>
<reference key="1">
    <citation type="journal article" date="2011" name="Mol. Biol. Evol.">
        <title>Unity in variety -- the pan-genome of the Chlamydiae.</title>
        <authorList>
            <person name="Collingro A."/>
            <person name="Tischler P."/>
            <person name="Weinmaier T."/>
            <person name="Penz T."/>
            <person name="Heinz E."/>
            <person name="Brunham R.C."/>
            <person name="Read T.D."/>
            <person name="Bavoil P.M."/>
            <person name="Sachse K."/>
            <person name="Kahane S."/>
            <person name="Friedman M.G."/>
            <person name="Rattei T."/>
            <person name="Myers G.S.A."/>
            <person name="Horn M."/>
        </authorList>
    </citation>
    <scope>NUCLEOTIDE SEQUENCE</scope>
    <source>
        <strain>Z</strain>
    </source>
</reference>
<dbReference type="SUPFAM" id="SSF160631">
    <property type="entry name" value="SMI1/KNR4-like"/>
    <property type="match status" value="1"/>
</dbReference>
<sequence>MKGLSVIDYFTGDGGYHDAISLQDAPELSWEKAKEKTPNLPKGWWELSKLDPGVKLEFIRDYWFNALPYQPHVYHFLDTFFAGVLEVGGFLAQKRENSPYEAFFTYRLKDRLYLGRPPLLEKEIEKFKRSISYPLPDDFLNFFRIHNGFAKGGDSGIFSSGSLEEERKWFMQAQEGFFLGEKSVDPELLLPFYRSFGLDIYQCFYKDWYPDGEVGNVLCSLSDRAISSWKEDETLAFPTFLDWLVFYLE</sequence>
<dbReference type="STRING" id="331113.SNE_A05630"/>
<organism evidence="2 3">
    <name type="scientific">Simkania negevensis (strain ATCC VR-1471 / DSM 27360 / Z)</name>
    <dbReference type="NCBI Taxonomy" id="331113"/>
    <lineage>
        <taxon>Bacteria</taxon>
        <taxon>Pseudomonadati</taxon>
        <taxon>Chlamydiota</taxon>
        <taxon>Chlamydiia</taxon>
        <taxon>Parachlamydiales</taxon>
        <taxon>Simkaniaceae</taxon>
        <taxon>Simkania</taxon>
    </lineage>
</organism>
<dbReference type="Gene3D" id="3.40.1580.10">
    <property type="entry name" value="SMI1/KNR4-like"/>
    <property type="match status" value="1"/>
</dbReference>
<dbReference type="EMBL" id="FR872582">
    <property type="protein sequence ID" value="CCB88440.1"/>
    <property type="molecule type" value="Genomic_DNA"/>
</dbReference>
<evidence type="ECO:0000259" key="1">
    <source>
        <dbReference type="SMART" id="SM00860"/>
    </source>
</evidence>
<dbReference type="eggNOG" id="ENOG5030QHA">
    <property type="taxonomic scope" value="Bacteria"/>
</dbReference>
<dbReference type="InterPro" id="IPR037883">
    <property type="entry name" value="Knr4/Smi1-like_sf"/>
</dbReference>
<name>F8L6U2_SIMNZ</name>
<accession>F8L6U2</accession>
<dbReference type="InterPro" id="IPR018958">
    <property type="entry name" value="Knr4/Smi1-like_dom"/>
</dbReference>
<keyword evidence="3" id="KW-1185">Reference proteome</keyword>
<dbReference type="AlphaFoldDB" id="F8L6U2"/>
<dbReference type="OrthoDB" id="21224at2"/>
<evidence type="ECO:0000313" key="3">
    <source>
        <dbReference type="Proteomes" id="UP000000496"/>
    </source>
</evidence>
<dbReference type="SMART" id="SM00860">
    <property type="entry name" value="SMI1_KNR4"/>
    <property type="match status" value="1"/>
</dbReference>
<evidence type="ECO:0000313" key="2">
    <source>
        <dbReference type="EMBL" id="CCB88440.1"/>
    </source>
</evidence>
<protein>
    <recommendedName>
        <fullName evidence="1">Knr4/Smi1-like domain-containing protein</fullName>
    </recommendedName>
</protein>
<gene>
    <name evidence="2" type="ordered locus">SNE_A05630</name>
</gene>
<proteinExistence type="predicted"/>